<sequence>MASRVEQPAFDELPITFQARVRDIQKELEDGEITQKGFDKRLATIMREYHAAQDDSGPPAGHAANGQAAAPLARPRGESKQASYDARKSTVLGFKKPGINFEALLDDLGADDDDDYDNGVSGVAAAGAASAGAANASRTVPSRLSSHFSFSFGSPQPAPPVPDLPLAARPLHHRVDNSGDSESRFGVDLSSGRAYNVLNDVMDPYGAPSSAGARQLYSGADSSGSRSSSILDEFDSLGPSEFNPDVITQGALSRPNDSLRDASAGDDAASVASSVEIKRMNSLMYPHDSQGSARLSNPRPVDAAQRDQPAPRAFPRLSPADSS</sequence>
<accession>A0ACC1KKY2</accession>
<keyword evidence="2" id="KW-1185">Reference proteome</keyword>
<gene>
    <name evidence="1" type="ORF">H4R21_006355</name>
</gene>
<proteinExistence type="predicted"/>
<feature type="non-terminal residue" evidence="1">
    <location>
        <position position="323"/>
    </location>
</feature>
<evidence type="ECO:0000313" key="1">
    <source>
        <dbReference type="EMBL" id="KAJ2791231.1"/>
    </source>
</evidence>
<comment type="caution">
    <text evidence="1">The sequence shown here is derived from an EMBL/GenBank/DDBJ whole genome shotgun (WGS) entry which is preliminary data.</text>
</comment>
<reference evidence="1" key="1">
    <citation type="submission" date="2022-07" db="EMBL/GenBank/DDBJ databases">
        <title>Phylogenomic reconstructions and comparative analyses of Kickxellomycotina fungi.</title>
        <authorList>
            <person name="Reynolds N.K."/>
            <person name="Stajich J.E."/>
            <person name="Barry K."/>
            <person name="Grigoriev I.V."/>
            <person name="Crous P."/>
            <person name="Smith M.E."/>
        </authorList>
    </citation>
    <scope>NUCLEOTIDE SEQUENCE</scope>
    <source>
        <strain evidence="1">BCRC 34780</strain>
    </source>
</reference>
<dbReference type="EMBL" id="JANBUN010003343">
    <property type="protein sequence ID" value="KAJ2791231.1"/>
    <property type="molecule type" value="Genomic_DNA"/>
</dbReference>
<dbReference type="Proteomes" id="UP001140087">
    <property type="component" value="Unassembled WGS sequence"/>
</dbReference>
<protein>
    <submittedName>
        <fullName evidence="1">Uncharacterized protein</fullName>
    </submittedName>
</protein>
<organism evidence="1 2">
    <name type="scientific">Coemansia helicoidea</name>
    <dbReference type="NCBI Taxonomy" id="1286919"/>
    <lineage>
        <taxon>Eukaryota</taxon>
        <taxon>Fungi</taxon>
        <taxon>Fungi incertae sedis</taxon>
        <taxon>Zoopagomycota</taxon>
        <taxon>Kickxellomycotina</taxon>
        <taxon>Kickxellomycetes</taxon>
        <taxon>Kickxellales</taxon>
        <taxon>Kickxellaceae</taxon>
        <taxon>Coemansia</taxon>
    </lineage>
</organism>
<name>A0ACC1KKY2_9FUNG</name>
<evidence type="ECO:0000313" key="2">
    <source>
        <dbReference type="Proteomes" id="UP001140087"/>
    </source>
</evidence>